<feature type="region of interest" description="Disordered" evidence="2">
    <location>
        <begin position="1"/>
        <end position="40"/>
    </location>
</feature>
<organism evidence="5">
    <name type="scientific">Cuerna arida</name>
    <dbReference type="NCBI Taxonomy" id="1464854"/>
    <lineage>
        <taxon>Eukaryota</taxon>
        <taxon>Metazoa</taxon>
        <taxon>Ecdysozoa</taxon>
        <taxon>Arthropoda</taxon>
        <taxon>Hexapoda</taxon>
        <taxon>Insecta</taxon>
        <taxon>Pterygota</taxon>
        <taxon>Neoptera</taxon>
        <taxon>Paraneoptera</taxon>
        <taxon>Hemiptera</taxon>
        <taxon>Auchenorrhyncha</taxon>
        <taxon>Membracoidea</taxon>
        <taxon>Cicadellidae</taxon>
        <taxon>Cicadellinae</taxon>
        <taxon>Proconiini</taxon>
        <taxon>Cuerna</taxon>
    </lineage>
</organism>
<dbReference type="EMBL" id="GECZ01001100">
    <property type="protein sequence ID" value="JAS68669.1"/>
    <property type="molecule type" value="Transcribed_RNA"/>
</dbReference>
<feature type="compositionally biased region" description="Polar residues" evidence="2">
    <location>
        <begin position="1024"/>
        <end position="1039"/>
    </location>
</feature>
<feature type="compositionally biased region" description="Low complexity" evidence="2">
    <location>
        <begin position="1077"/>
        <end position="1090"/>
    </location>
</feature>
<feature type="compositionally biased region" description="Low complexity" evidence="2">
    <location>
        <begin position="447"/>
        <end position="459"/>
    </location>
</feature>
<evidence type="ECO:0000256" key="2">
    <source>
        <dbReference type="SAM" id="MobiDB-lite"/>
    </source>
</evidence>
<reference evidence="5" key="1">
    <citation type="submission" date="2015-11" db="EMBL/GenBank/DDBJ databases">
        <title>De novo transcriptome assembly of four potential Pierce s Disease insect vectors from Arizona vineyards.</title>
        <authorList>
            <person name="Tassone E.E."/>
        </authorList>
    </citation>
    <scope>NUCLEOTIDE SEQUENCE</scope>
</reference>
<sequence length="1356" mass="152048">SSGSEESESEAVENSATEISTDSEFEHDGTTPTQQNIPDIVISESVHVKRGRLEEPRKVQVLTKPINGKLPQSKTDVQLEFTPLVPDRPSLNNINNNSGPSPLVNPRRGDYLLNRTHSTEGIASKISLELKKRYLLGPSGLSGSVKKSGSASTLDSRFKSFVDQISEHQKLLNPAPEPSPTMQAFLQGADKIHNSPSITHIVRREKELPGVSTFSHICQLKDKEAIVPSNKEQPSIVTDKPNSVEAEPINNVIKMESKEEHLLVGDEEESRARSPVHETSIVVPDLPQNKKEEEEDIDSDSLSSDNDSSLEEESDHKSQGQINIPPKVEIHNSRGELMEDESGGVEVKPDIAEVGEGSEEPPPLDSLNMVVPDICQHTRPTDFLPNILLTNRTSVDLVPAKDKESGTFQKIITVPSTSEKVSERGQVLKQVPTTAELFVSDEKTTDGSKGSGKSSPSSPLSNRDDDESFHNESLTAALTETELSDWARDEDVGVSENLEDLEFNINPQYITFRRHHKPKNKRNSRGVAAKIARTEDFDDEFSHVCGKVDKVPQTSNLLVNTDNIEYMDTGGEEESSHEEYLRNSGYVQFINPTDEDEDIITPTADTPINCLPGDLKDSAEDGGDTTTSNSEAVTIMESPLDAQKDFEPNLNSPIIETTPTPDLNNKTYEEYVKRLQGRISPFSNVRDSIDIRKSRKPSSGKISNPTFTTEKTLIEDKEENTPNIISKPVTMSQKLEELSKERSKQKDLIHEMVLEKLMVRGKSPQERKAKRNARNTPSPRLGSQNSIISIPSDKTEPSQETDNLGSKISTSQQTPTLTIDETPREAEHPEQNHNEIAEPSEVTPKVFDTPNVNISDLYFTPMTSFKEQAAKSRPLSMNFSFRLQNSSNKNKTLPFTPLTNPEAFSLPDIRKALFDSEKSLNTPIPPPRLKALDREQVRETARARAKMLTDEELGLSPEERIQRLKEKVSRRFERSESSPASSHVETPSLDNNIQISLSRSNESLTIVSSRVQQHPPSLPETKSKVSPTVQTNEISPSSSRKPDLRLEMTSPEKKSKSRDGKKSIIQVVSSIFHKKSPTSLSPPKSAPATSGHTSKFSKFKLHKNKDKAKDKKSPIALSKSMSETEARRRLIDESVAPPVPPPPLNYPSSRQHSEDSMSELEGEDSHASIATNSASSRKRTRMARKMERQAHLKRLRMAQEIQRQLEELEVKQRELETRGVDVEKAIRAENASSGGENSVLLKEWFELMRERSELRRYERELLVRRQEMELEDRHARLQHELRQSLAKDDKTKTNEEVASEGRILREMLEIVERRDSLINQLEEDRQRYQEEDKDLEAKMLSKGLRLASLRRKESAI</sequence>
<feature type="compositionally biased region" description="Polar residues" evidence="2">
    <location>
        <begin position="1006"/>
        <end position="1015"/>
    </location>
</feature>
<feature type="region of interest" description="Disordered" evidence="2">
    <location>
        <begin position="966"/>
        <end position="992"/>
    </location>
</feature>
<feature type="non-terminal residue" evidence="5">
    <location>
        <position position="1"/>
    </location>
</feature>
<feature type="compositionally biased region" description="Basic and acidic residues" evidence="2">
    <location>
        <begin position="966"/>
        <end position="976"/>
    </location>
</feature>
<feature type="domain" description="BMERB" evidence="3">
    <location>
        <begin position="1188"/>
        <end position="1337"/>
    </location>
</feature>
<dbReference type="InterPro" id="IPR050540">
    <property type="entry name" value="F-actin_Monoox_Mical"/>
</dbReference>
<evidence type="ECO:0000313" key="4">
    <source>
        <dbReference type="EMBL" id="JAS46809.1"/>
    </source>
</evidence>
<evidence type="ECO:0000313" key="5">
    <source>
        <dbReference type="EMBL" id="JAS68669.1"/>
    </source>
</evidence>
<feature type="region of interest" description="Disordered" evidence="2">
    <location>
        <begin position="756"/>
        <end position="846"/>
    </location>
</feature>
<feature type="compositionally biased region" description="Basic and acidic residues" evidence="2">
    <location>
        <begin position="328"/>
        <end position="337"/>
    </location>
</feature>
<dbReference type="SMART" id="SM01203">
    <property type="entry name" value="DUF3585"/>
    <property type="match status" value="1"/>
</dbReference>
<dbReference type="PANTHER" id="PTHR23167:SF54">
    <property type="entry name" value="[F-ACTIN]-MONOOXYGENASE MICAL"/>
    <property type="match status" value="1"/>
</dbReference>
<feature type="region of interest" description="Disordered" evidence="2">
    <location>
        <begin position="1006"/>
        <end position="1062"/>
    </location>
</feature>
<feature type="compositionally biased region" description="Basic and acidic residues" evidence="2">
    <location>
        <begin position="756"/>
        <end position="767"/>
    </location>
</feature>
<evidence type="ECO:0000259" key="3">
    <source>
        <dbReference type="PROSITE" id="PS51848"/>
    </source>
</evidence>
<feature type="compositionally biased region" description="Basic and acidic residues" evidence="2">
    <location>
        <begin position="821"/>
        <end position="836"/>
    </location>
</feature>
<feature type="region of interest" description="Disordered" evidence="2">
    <location>
        <begin position="693"/>
        <end position="728"/>
    </location>
</feature>
<feature type="region of interest" description="Disordered" evidence="2">
    <location>
        <begin position="438"/>
        <end position="469"/>
    </location>
</feature>
<feature type="compositionally biased region" description="Polar residues" evidence="2">
    <location>
        <begin position="798"/>
        <end position="819"/>
    </location>
</feature>
<keyword evidence="1" id="KW-0175">Coiled coil</keyword>
<accession>A0A1B6H1W0</accession>
<dbReference type="Pfam" id="PF12130">
    <property type="entry name" value="bMERB_dom"/>
    <property type="match status" value="1"/>
</dbReference>
<feature type="compositionally biased region" description="Polar residues" evidence="2">
    <location>
        <begin position="774"/>
        <end position="789"/>
    </location>
</feature>
<feature type="compositionally biased region" description="Basic and acidic residues" evidence="2">
    <location>
        <begin position="1040"/>
        <end position="1062"/>
    </location>
</feature>
<feature type="coiled-coil region" evidence="1">
    <location>
        <begin position="1194"/>
        <end position="1225"/>
    </location>
</feature>
<proteinExistence type="predicted"/>
<dbReference type="PROSITE" id="PS51848">
    <property type="entry name" value="BMERB"/>
    <property type="match status" value="1"/>
</dbReference>
<feature type="compositionally biased region" description="Basic and acidic residues" evidence="2">
    <location>
        <begin position="262"/>
        <end position="276"/>
    </location>
</feature>
<feature type="coiled-coil region" evidence="1">
    <location>
        <begin position="1311"/>
        <end position="1338"/>
    </location>
</feature>
<evidence type="ECO:0000256" key="1">
    <source>
        <dbReference type="SAM" id="Coils"/>
    </source>
</evidence>
<dbReference type="EMBL" id="GECZ01022960">
    <property type="protein sequence ID" value="JAS46809.1"/>
    <property type="molecule type" value="Transcribed_RNA"/>
</dbReference>
<feature type="compositionally biased region" description="Basic and acidic residues" evidence="2">
    <location>
        <begin position="1122"/>
        <end position="1132"/>
    </location>
</feature>
<name>A0A1B6H1W0_9HEMI</name>
<dbReference type="InterPro" id="IPR022735">
    <property type="entry name" value="bMERB_dom"/>
</dbReference>
<dbReference type="PANTHER" id="PTHR23167">
    <property type="entry name" value="CALPONIN HOMOLOGY DOMAIN-CONTAINING PROTEIN DDB_G0272472-RELATED"/>
    <property type="match status" value="1"/>
</dbReference>
<feature type="region of interest" description="Disordered" evidence="2">
    <location>
        <begin position="1074"/>
        <end position="1188"/>
    </location>
</feature>
<protein>
    <recommendedName>
        <fullName evidence="3">BMERB domain-containing protein</fullName>
    </recommendedName>
</protein>
<feature type="compositionally biased region" description="Acidic residues" evidence="2">
    <location>
        <begin position="1"/>
        <end position="11"/>
    </location>
</feature>
<feature type="compositionally biased region" description="Polar residues" evidence="2">
    <location>
        <begin position="977"/>
        <end position="992"/>
    </location>
</feature>
<feature type="compositionally biased region" description="Polar residues" evidence="2">
    <location>
        <begin position="700"/>
        <end position="711"/>
    </location>
</feature>
<feature type="region of interest" description="Disordered" evidence="2">
    <location>
        <begin position="262"/>
        <end position="346"/>
    </location>
</feature>
<feature type="compositionally biased region" description="Basic residues" evidence="2">
    <location>
        <begin position="1095"/>
        <end position="1106"/>
    </location>
</feature>
<gene>
    <name evidence="5" type="ORF">g.29180</name>
    <name evidence="4" type="ORF">g.29184</name>
</gene>
<feature type="region of interest" description="Disordered" evidence="2">
    <location>
        <begin position="605"/>
        <end position="629"/>
    </location>
</feature>